<feature type="transmembrane region" description="Helical" evidence="7">
    <location>
        <begin position="334"/>
        <end position="354"/>
    </location>
</feature>
<keyword evidence="2" id="KW-0813">Transport</keyword>
<dbReference type="PANTHER" id="PTHR42718:SF46">
    <property type="entry name" value="BLR6921 PROTEIN"/>
    <property type="match status" value="1"/>
</dbReference>
<comment type="subcellular location">
    <subcellularLocation>
        <location evidence="1">Cell membrane</location>
        <topology evidence="1">Multi-pass membrane protein</topology>
    </subcellularLocation>
</comment>
<dbReference type="InterPro" id="IPR020846">
    <property type="entry name" value="MFS_dom"/>
</dbReference>
<evidence type="ECO:0000256" key="5">
    <source>
        <dbReference type="ARBA" id="ARBA00022989"/>
    </source>
</evidence>
<keyword evidence="4 7" id="KW-0812">Transmembrane</keyword>
<keyword evidence="5 7" id="KW-1133">Transmembrane helix</keyword>
<evidence type="ECO:0000256" key="2">
    <source>
        <dbReference type="ARBA" id="ARBA00022448"/>
    </source>
</evidence>
<dbReference type="GO" id="GO:0005886">
    <property type="term" value="C:plasma membrane"/>
    <property type="evidence" value="ECO:0007669"/>
    <property type="project" value="UniProtKB-SubCell"/>
</dbReference>
<feature type="transmembrane region" description="Helical" evidence="7">
    <location>
        <begin position="173"/>
        <end position="195"/>
    </location>
</feature>
<dbReference type="AlphaFoldDB" id="A0A849AE87"/>
<feature type="transmembrane region" description="Helical" evidence="7">
    <location>
        <begin position="112"/>
        <end position="133"/>
    </location>
</feature>
<dbReference type="EMBL" id="JABEND010000014">
    <property type="protein sequence ID" value="NNG37498.1"/>
    <property type="molecule type" value="Genomic_DNA"/>
</dbReference>
<evidence type="ECO:0000256" key="3">
    <source>
        <dbReference type="ARBA" id="ARBA00022475"/>
    </source>
</evidence>
<name>A0A849AE87_9ACTN</name>
<dbReference type="SUPFAM" id="SSF103473">
    <property type="entry name" value="MFS general substrate transporter"/>
    <property type="match status" value="1"/>
</dbReference>
<dbReference type="PRINTS" id="PR01035">
    <property type="entry name" value="TCRTETA"/>
</dbReference>
<comment type="caution">
    <text evidence="9">The sequence shown here is derived from an EMBL/GenBank/DDBJ whole genome shotgun (WGS) entry which is preliminary data.</text>
</comment>
<dbReference type="Gene3D" id="1.20.1250.20">
    <property type="entry name" value="MFS general substrate transporter like domains"/>
    <property type="match status" value="2"/>
</dbReference>
<feature type="transmembrane region" description="Helical" evidence="7">
    <location>
        <begin position="86"/>
        <end position="106"/>
    </location>
</feature>
<dbReference type="PANTHER" id="PTHR42718">
    <property type="entry name" value="MAJOR FACILITATOR SUPERFAMILY MULTIDRUG TRANSPORTER MFSC"/>
    <property type="match status" value="1"/>
</dbReference>
<feature type="transmembrane region" description="Helical" evidence="7">
    <location>
        <begin position="271"/>
        <end position="293"/>
    </location>
</feature>
<dbReference type="RefSeq" id="WP_171201195.1">
    <property type="nucleotide sequence ID" value="NZ_JABEND010000014.1"/>
</dbReference>
<proteinExistence type="predicted"/>
<dbReference type="Proteomes" id="UP000562984">
    <property type="component" value="Unassembled WGS sequence"/>
</dbReference>
<protein>
    <submittedName>
        <fullName evidence="9">MFS transporter</fullName>
    </submittedName>
</protein>
<feature type="transmembrane region" description="Helical" evidence="7">
    <location>
        <begin position="400"/>
        <end position="427"/>
    </location>
</feature>
<dbReference type="InterPro" id="IPR001958">
    <property type="entry name" value="Tet-R_TetA/multi-R_MdtG-like"/>
</dbReference>
<keyword evidence="6 7" id="KW-0472">Membrane</keyword>
<feature type="transmembrane region" description="Helical" evidence="7">
    <location>
        <begin position="56"/>
        <end position="79"/>
    </location>
</feature>
<feature type="transmembrane region" description="Helical" evidence="7">
    <location>
        <begin position="21"/>
        <end position="44"/>
    </location>
</feature>
<feature type="transmembrane region" description="Helical" evidence="7">
    <location>
        <begin position="231"/>
        <end position="250"/>
    </location>
</feature>
<evidence type="ECO:0000256" key="7">
    <source>
        <dbReference type="SAM" id="Phobius"/>
    </source>
</evidence>
<organism evidence="9 10">
    <name type="scientific">Nakamurella aerolata</name>
    <dbReference type="NCBI Taxonomy" id="1656892"/>
    <lineage>
        <taxon>Bacteria</taxon>
        <taxon>Bacillati</taxon>
        <taxon>Actinomycetota</taxon>
        <taxon>Actinomycetes</taxon>
        <taxon>Nakamurellales</taxon>
        <taxon>Nakamurellaceae</taxon>
        <taxon>Nakamurella</taxon>
    </lineage>
</organism>
<feature type="domain" description="Major facilitator superfamily (MFS) profile" evidence="8">
    <location>
        <begin position="22"/>
        <end position="460"/>
    </location>
</feature>
<feature type="transmembrane region" description="Helical" evidence="7">
    <location>
        <begin position="360"/>
        <end position="379"/>
    </location>
</feature>
<feature type="transmembrane region" description="Helical" evidence="7">
    <location>
        <begin position="433"/>
        <end position="452"/>
    </location>
</feature>
<evidence type="ECO:0000313" key="9">
    <source>
        <dbReference type="EMBL" id="NNG37498.1"/>
    </source>
</evidence>
<accession>A0A849AE87</accession>
<keyword evidence="3" id="KW-1003">Cell membrane</keyword>
<gene>
    <name evidence="9" type="ORF">HKD39_17690</name>
</gene>
<evidence type="ECO:0000256" key="1">
    <source>
        <dbReference type="ARBA" id="ARBA00004651"/>
    </source>
</evidence>
<dbReference type="PROSITE" id="PS50850">
    <property type="entry name" value="MFS"/>
    <property type="match status" value="1"/>
</dbReference>
<evidence type="ECO:0000313" key="10">
    <source>
        <dbReference type="Proteomes" id="UP000562984"/>
    </source>
</evidence>
<dbReference type="GO" id="GO:0022857">
    <property type="term" value="F:transmembrane transporter activity"/>
    <property type="evidence" value="ECO:0007669"/>
    <property type="project" value="InterPro"/>
</dbReference>
<evidence type="ECO:0000256" key="4">
    <source>
        <dbReference type="ARBA" id="ARBA00022692"/>
    </source>
</evidence>
<dbReference type="InterPro" id="IPR036259">
    <property type="entry name" value="MFS_trans_sf"/>
</dbReference>
<feature type="transmembrane region" description="Helical" evidence="7">
    <location>
        <begin position="145"/>
        <end position="167"/>
    </location>
</feature>
<dbReference type="InterPro" id="IPR011701">
    <property type="entry name" value="MFS"/>
</dbReference>
<dbReference type="Pfam" id="PF07690">
    <property type="entry name" value="MFS_1"/>
    <property type="match status" value="1"/>
</dbReference>
<reference evidence="9 10" key="1">
    <citation type="submission" date="2020-05" db="EMBL/GenBank/DDBJ databases">
        <title>Nakamurella sp. DB0629 isolated from air conditioner.</title>
        <authorList>
            <person name="Kim D.H."/>
            <person name="Kim D.-U."/>
        </authorList>
    </citation>
    <scope>NUCLEOTIDE SEQUENCE [LARGE SCALE GENOMIC DNA]</scope>
    <source>
        <strain evidence="9 10">DB0629</strain>
    </source>
</reference>
<evidence type="ECO:0000259" key="8">
    <source>
        <dbReference type="PROSITE" id="PS50850"/>
    </source>
</evidence>
<evidence type="ECO:0000256" key="6">
    <source>
        <dbReference type="ARBA" id="ARBA00023136"/>
    </source>
</evidence>
<feature type="transmembrane region" description="Helical" evidence="7">
    <location>
        <begin position="207"/>
        <end position="225"/>
    </location>
</feature>
<sequence length="467" mass="47401">MTPSAAPPTPSSTRAATGQGGVIVVLAGGMLLQAMNIYLTSALMPSIVTDIGGENYYAWVTTVFIVASVAATMAVPTVLGRLGSRVSYLVAGGAFGIGSAIAAAAPTMELLLVGRLVQGVGGGMLSGLAFALIRSALPEQSWGKGTAIISAMFGIGTLTGPTIGGAFAQFDAWRLAFGVVAVVAVGLGIAATSVLPPSPRSETASRLPWSSLLVLTAAVAALSVAGVVPGWWFWVAVTVGTALVIAFVAVDRATRSGVLPAITYRAGSLKWLYIALALTTTVTVSEAFTPLFGQRIFTLVPFAAGFLGATVSAGWSVAALASARVKRRRDQQRLALAGPAITTVAMLVLVLLQFVPATPLALTGWIIALVVAGAGTGLSNPHLSVWVMSSVPNDADDAKAAAAIPVASMIGQAIVAALGGTVVNAGLSSYQHAASNLFILLGIVALLGHFAVRASTRRQPQFGGNRD</sequence>
<keyword evidence="10" id="KW-1185">Reference proteome</keyword>
<feature type="transmembrane region" description="Helical" evidence="7">
    <location>
        <begin position="299"/>
        <end position="322"/>
    </location>
</feature>